<dbReference type="OrthoDB" id="9804637at2"/>
<sequence length="114" mass="12340">MVQIALVALAAALWIAQLFVRNDGVGFVSGLVVYLIAWWTVLFTILPRGVQGQYETGEIVEGSEPGAPADPRLKEKAWLTTVVTAAFWLVYFVVVEFALIDLGGFMLGPNAARG</sequence>
<dbReference type="Pfam" id="PF07330">
    <property type="entry name" value="DUF1467"/>
    <property type="match status" value="1"/>
</dbReference>
<comment type="caution">
    <text evidence="2">The sequence shown here is derived from an EMBL/GenBank/DDBJ whole genome shotgun (WGS) entry which is preliminary data.</text>
</comment>
<gene>
    <name evidence="2" type="ORF">E5163_15155</name>
</gene>
<dbReference type="EMBL" id="SRXW01000006">
    <property type="protein sequence ID" value="TGY87487.1"/>
    <property type="molecule type" value="Genomic_DNA"/>
</dbReference>
<feature type="transmembrane region" description="Helical" evidence="1">
    <location>
        <begin position="28"/>
        <end position="46"/>
    </location>
</feature>
<keyword evidence="3" id="KW-1185">Reference proteome</keyword>
<name>A0A4S2GWN7_9PROT</name>
<accession>A0A4S2GWN7</accession>
<reference evidence="2 3" key="1">
    <citation type="journal article" date="2017" name="Int. J. Syst. Evol. Microbiol.">
        <title>Marinicauda algicola sp. nov., isolated from a marine red alga Rhodosorus marinus.</title>
        <authorList>
            <person name="Jeong S.E."/>
            <person name="Jeon S.H."/>
            <person name="Chun B.H."/>
            <person name="Kim D.W."/>
            <person name="Jeon C.O."/>
        </authorList>
    </citation>
    <scope>NUCLEOTIDE SEQUENCE [LARGE SCALE GENOMIC DNA]</scope>
    <source>
        <strain evidence="2 3">JCM 31718</strain>
    </source>
</reference>
<evidence type="ECO:0000313" key="2">
    <source>
        <dbReference type="EMBL" id="TGY87487.1"/>
    </source>
</evidence>
<dbReference type="InterPro" id="IPR009935">
    <property type="entry name" value="DUF1467"/>
</dbReference>
<feature type="transmembrane region" description="Helical" evidence="1">
    <location>
        <begin position="77"/>
        <end position="100"/>
    </location>
</feature>
<keyword evidence="1" id="KW-0472">Membrane</keyword>
<dbReference type="Proteomes" id="UP000308054">
    <property type="component" value="Unassembled WGS sequence"/>
</dbReference>
<dbReference type="AlphaFoldDB" id="A0A4S2GWN7"/>
<proteinExistence type="predicted"/>
<organism evidence="2 3">
    <name type="scientific">Marinicauda algicola</name>
    <dbReference type="NCBI Taxonomy" id="2029849"/>
    <lineage>
        <taxon>Bacteria</taxon>
        <taxon>Pseudomonadati</taxon>
        <taxon>Pseudomonadota</taxon>
        <taxon>Alphaproteobacteria</taxon>
        <taxon>Maricaulales</taxon>
        <taxon>Maricaulaceae</taxon>
        <taxon>Marinicauda</taxon>
    </lineage>
</organism>
<evidence type="ECO:0000313" key="3">
    <source>
        <dbReference type="Proteomes" id="UP000308054"/>
    </source>
</evidence>
<keyword evidence="1" id="KW-0812">Transmembrane</keyword>
<protein>
    <submittedName>
        <fullName evidence="2">DUF1467 family protein</fullName>
    </submittedName>
</protein>
<keyword evidence="1" id="KW-1133">Transmembrane helix</keyword>
<evidence type="ECO:0000256" key="1">
    <source>
        <dbReference type="SAM" id="Phobius"/>
    </source>
</evidence>